<dbReference type="RefSeq" id="WP_339585121.1">
    <property type="nucleotide sequence ID" value="NZ_JBBHJZ010000001.1"/>
</dbReference>
<name>A0ABU8RQ38_9SPHN</name>
<proteinExistence type="inferred from homology"/>
<keyword evidence="2" id="KW-0479">Metal-binding</keyword>
<dbReference type="InterPro" id="IPR051178">
    <property type="entry name" value="TfdA_dioxygenase"/>
</dbReference>
<protein>
    <submittedName>
        <fullName evidence="7">TauD/TfdA family dioxygenase</fullName>
        <ecNumber evidence="7">1.14.11.-</ecNumber>
    </submittedName>
</protein>
<sequence length="305" mass="33234">MEFRPLHPDFGAEVIGFDLQRGGSAAEVAALREAYDRHGLLLFRKGGRVSPERHVEIAGWFGPPAPIANDADGSLVTVLQNDEAAGRLELPFHSDLTYTADLIDAICLHAIAVPEGGSSTTFVSGAAAWDRLAPALQAELADKTLRHFYNSRLMVADWPSFAAEHPVRLVHPRTGRPILFVTQNHAERILEMDEARSRAVIEDLFAVLYAPEARYQHWWELDDLVMWDNLAIQHARTEEAHPRSGKRALQRVALARVGFHELLARARAAEAVQAGTGAEARRPGSISAASAAATPKAPAIMKAGA</sequence>
<evidence type="ECO:0000256" key="1">
    <source>
        <dbReference type="ARBA" id="ARBA00005896"/>
    </source>
</evidence>
<gene>
    <name evidence="7" type="ORF">WG901_00765</name>
</gene>
<evidence type="ECO:0000256" key="4">
    <source>
        <dbReference type="ARBA" id="ARBA00023002"/>
    </source>
</evidence>
<dbReference type="Proteomes" id="UP001361239">
    <property type="component" value="Unassembled WGS sequence"/>
</dbReference>
<keyword evidence="8" id="KW-1185">Reference proteome</keyword>
<keyword evidence="3 7" id="KW-0223">Dioxygenase</keyword>
<accession>A0ABU8RQ38</accession>
<dbReference type="PANTHER" id="PTHR43779:SF3">
    <property type="entry name" value="(3R)-3-[(CARBOXYMETHYL)AMINO]FATTY ACID OXYGENASE_DECARBOXYLASE"/>
    <property type="match status" value="1"/>
</dbReference>
<evidence type="ECO:0000259" key="6">
    <source>
        <dbReference type="Pfam" id="PF02668"/>
    </source>
</evidence>
<dbReference type="PANTHER" id="PTHR43779">
    <property type="entry name" value="DIOXYGENASE RV0097-RELATED"/>
    <property type="match status" value="1"/>
</dbReference>
<keyword evidence="4 7" id="KW-0560">Oxidoreductase</keyword>
<comment type="caution">
    <text evidence="7">The sequence shown here is derived from an EMBL/GenBank/DDBJ whole genome shotgun (WGS) entry which is preliminary data.</text>
</comment>
<dbReference type="EMBL" id="JBBHJZ010000001">
    <property type="protein sequence ID" value="MEJ5975152.1"/>
    <property type="molecule type" value="Genomic_DNA"/>
</dbReference>
<comment type="similarity">
    <text evidence="1">Belongs to the TfdA dioxygenase family.</text>
</comment>
<evidence type="ECO:0000313" key="8">
    <source>
        <dbReference type="Proteomes" id="UP001361239"/>
    </source>
</evidence>
<evidence type="ECO:0000256" key="3">
    <source>
        <dbReference type="ARBA" id="ARBA00022964"/>
    </source>
</evidence>
<evidence type="ECO:0000256" key="5">
    <source>
        <dbReference type="ARBA" id="ARBA00023004"/>
    </source>
</evidence>
<dbReference type="InterPro" id="IPR042098">
    <property type="entry name" value="TauD-like_sf"/>
</dbReference>
<dbReference type="EC" id="1.14.11.-" evidence="7"/>
<dbReference type="GO" id="GO:0051213">
    <property type="term" value="F:dioxygenase activity"/>
    <property type="evidence" value="ECO:0007669"/>
    <property type="project" value="UniProtKB-KW"/>
</dbReference>
<feature type="domain" description="TauD/TfdA-like" evidence="6">
    <location>
        <begin position="2"/>
        <end position="252"/>
    </location>
</feature>
<reference evidence="7 8" key="1">
    <citation type="submission" date="2024-03" db="EMBL/GenBank/DDBJ databases">
        <authorList>
            <person name="Jo J.-H."/>
        </authorList>
    </citation>
    <scope>NUCLEOTIDE SEQUENCE [LARGE SCALE GENOMIC DNA]</scope>
    <source>
        <strain evidence="7 8">PS1R-30</strain>
    </source>
</reference>
<dbReference type="InterPro" id="IPR003819">
    <property type="entry name" value="TauD/TfdA-like"/>
</dbReference>
<evidence type="ECO:0000256" key="2">
    <source>
        <dbReference type="ARBA" id="ARBA00022723"/>
    </source>
</evidence>
<dbReference type="Pfam" id="PF02668">
    <property type="entry name" value="TauD"/>
    <property type="match status" value="1"/>
</dbReference>
<dbReference type="SUPFAM" id="SSF51197">
    <property type="entry name" value="Clavaminate synthase-like"/>
    <property type="match status" value="1"/>
</dbReference>
<keyword evidence="5" id="KW-0408">Iron</keyword>
<evidence type="ECO:0000313" key="7">
    <source>
        <dbReference type="EMBL" id="MEJ5975152.1"/>
    </source>
</evidence>
<organism evidence="7 8">
    <name type="scientific">Novosphingobium anseongense</name>
    <dbReference type="NCBI Taxonomy" id="3133436"/>
    <lineage>
        <taxon>Bacteria</taxon>
        <taxon>Pseudomonadati</taxon>
        <taxon>Pseudomonadota</taxon>
        <taxon>Alphaproteobacteria</taxon>
        <taxon>Sphingomonadales</taxon>
        <taxon>Sphingomonadaceae</taxon>
        <taxon>Novosphingobium</taxon>
    </lineage>
</organism>
<dbReference type="Gene3D" id="3.60.130.10">
    <property type="entry name" value="Clavaminate synthase-like"/>
    <property type="match status" value="1"/>
</dbReference>